<keyword evidence="1" id="KW-1133">Transmembrane helix</keyword>
<keyword evidence="2" id="KW-0547">Nucleotide-binding</keyword>
<reference evidence="2" key="1">
    <citation type="journal article" date="2014" name="PLoS ONE">
        <title>Transcriptome-Based Identification of ABC Transporters in the Western Tarnished Plant Bug Lygus hesperus.</title>
        <authorList>
            <person name="Hull J.J."/>
            <person name="Chaney K."/>
            <person name="Geib S.M."/>
            <person name="Fabrick J.A."/>
            <person name="Brent C.S."/>
            <person name="Walsh D."/>
            <person name="Lavine L.C."/>
        </authorList>
    </citation>
    <scope>NUCLEOTIDE SEQUENCE</scope>
</reference>
<keyword evidence="2" id="KW-0067">ATP-binding</keyword>
<dbReference type="EMBL" id="GBHO01013314">
    <property type="protein sequence ID" value="JAG30290.1"/>
    <property type="molecule type" value="Transcribed_RNA"/>
</dbReference>
<accession>A0A0A9YL83</accession>
<keyword evidence="2" id="KW-0347">Helicase</keyword>
<evidence type="ECO:0000313" key="3">
    <source>
        <dbReference type="EMBL" id="JAG54113.1"/>
    </source>
</evidence>
<dbReference type="EMBL" id="GBRD01011711">
    <property type="protein sequence ID" value="JAG54113.1"/>
    <property type="molecule type" value="Transcribed_RNA"/>
</dbReference>
<proteinExistence type="predicted"/>
<gene>
    <name evidence="2" type="primary">DDX50</name>
    <name evidence="2" type="ORF">CM83_18404</name>
</gene>
<organism evidence="2">
    <name type="scientific">Lygus hesperus</name>
    <name type="common">Western plant bug</name>
    <dbReference type="NCBI Taxonomy" id="30085"/>
    <lineage>
        <taxon>Eukaryota</taxon>
        <taxon>Metazoa</taxon>
        <taxon>Ecdysozoa</taxon>
        <taxon>Arthropoda</taxon>
        <taxon>Hexapoda</taxon>
        <taxon>Insecta</taxon>
        <taxon>Pterygota</taxon>
        <taxon>Neoptera</taxon>
        <taxon>Paraneoptera</taxon>
        <taxon>Hemiptera</taxon>
        <taxon>Heteroptera</taxon>
        <taxon>Panheteroptera</taxon>
        <taxon>Cimicomorpha</taxon>
        <taxon>Miridae</taxon>
        <taxon>Mirini</taxon>
        <taxon>Lygus</taxon>
    </lineage>
</organism>
<feature type="transmembrane region" description="Helical" evidence="1">
    <location>
        <begin position="6"/>
        <end position="24"/>
    </location>
</feature>
<sequence length="115" mass="13279">MKPHQIFKVLVIFGLIIVCLSRPLNDDDKKKLKKHQPKWKSPPIDEFLDGNVSKKGKVYTYEFQYKNIEQDKTCNVTYKEKMAPGGTIESTHKWKCSGKVPMSEETKDLVGEDYA</sequence>
<keyword evidence="2" id="KW-0378">Hydrolase</keyword>
<evidence type="ECO:0000256" key="1">
    <source>
        <dbReference type="SAM" id="Phobius"/>
    </source>
</evidence>
<evidence type="ECO:0000313" key="2">
    <source>
        <dbReference type="EMBL" id="JAG30290.1"/>
    </source>
</evidence>
<name>A0A0A9YL83_LYGHE</name>
<protein>
    <submittedName>
        <fullName evidence="2">ATP-dependent RNA helicase DDX50</fullName>
    </submittedName>
</protein>
<keyword evidence="1" id="KW-0472">Membrane</keyword>
<reference evidence="3" key="3">
    <citation type="submission" date="2014-09" db="EMBL/GenBank/DDBJ databases">
        <authorList>
            <person name="Magalhaes I.L.F."/>
            <person name="Oliveira U."/>
            <person name="Santos F.R."/>
            <person name="Vidigal T.H.D.A."/>
            <person name="Brescovit A.D."/>
            <person name="Santos A.J."/>
        </authorList>
    </citation>
    <scope>NUCLEOTIDE SEQUENCE</scope>
</reference>
<dbReference type="AlphaFoldDB" id="A0A0A9YL83"/>
<reference evidence="2" key="2">
    <citation type="submission" date="2014-07" db="EMBL/GenBank/DDBJ databases">
        <authorList>
            <person name="Hull J."/>
        </authorList>
    </citation>
    <scope>NUCLEOTIDE SEQUENCE</scope>
</reference>
<keyword evidence="1" id="KW-0812">Transmembrane</keyword>
<dbReference type="GO" id="GO:0004386">
    <property type="term" value="F:helicase activity"/>
    <property type="evidence" value="ECO:0007669"/>
    <property type="project" value="UniProtKB-KW"/>
</dbReference>